<dbReference type="GeneID" id="38124862"/>
<keyword evidence="1" id="KW-0812">Transmembrane</keyword>
<evidence type="ECO:0000313" key="2">
    <source>
        <dbReference type="EMBL" id="RHZ43688.1"/>
    </source>
</evidence>
<comment type="caution">
    <text evidence="2">The sequence shown here is derived from an EMBL/GenBank/DDBJ whole genome shotgun (WGS) entry which is preliminary data.</text>
</comment>
<keyword evidence="3" id="KW-1185">Reference proteome</keyword>
<dbReference type="RefSeq" id="XP_026609943.1">
    <property type="nucleotide sequence ID" value="XM_026756507.1"/>
</dbReference>
<accession>A0A397G2A8</accession>
<gene>
    <name evidence="2" type="ORF">CDV56_102888</name>
</gene>
<proteinExistence type="predicted"/>
<reference evidence="2" key="1">
    <citation type="submission" date="2018-08" db="EMBL/GenBank/DDBJ databases">
        <title>Draft genome sequence of azole-resistant Aspergillus thermomutatus (Neosartorya pseudofischeri) strain HMR AF 39, isolated from a human nasal aspirate.</title>
        <authorList>
            <person name="Parent-Michaud M."/>
            <person name="Dufresne P.J."/>
            <person name="Fournier E."/>
            <person name="Martineau C."/>
            <person name="Moreira S."/>
            <person name="Perkins V."/>
            <person name="De Repentigny L."/>
            <person name="Dufresne S.F."/>
        </authorList>
    </citation>
    <scope>NUCLEOTIDE SEQUENCE [LARGE SCALE GENOMIC DNA]</scope>
    <source>
        <strain evidence="2">HMR AF 39</strain>
    </source>
</reference>
<dbReference type="OrthoDB" id="5422688at2759"/>
<protein>
    <submittedName>
        <fullName evidence="2">Uncharacterized protein</fullName>
    </submittedName>
</protein>
<dbReference type="VEuPathDB" id="FungiDB:CDV56_102888"/>
<evidence type="ECO:0000256" key="1">
    <source>
        <dbReference type="SAM" id="Phobius"/>
    </source>
</evidence>
<name>A0A397G2A8_ASPTH</name>
<keyword evidence="1" id="KW-1133">Transmembrane helix</keyword>
<dbReference type="AlphaFoldDB" id="A0A397G2A8"/>
<keyword evidence="1" id="KW-0472">Membrane</keyword>
<evidence type="ECO:0000313" key="3">
    <source>
        <dbReference type="Proteomes" id="UP000215305"/>
    </source>
</evidence>
<dbReference type="Proteomes" id="UP000215305">
    <property type="component" value="Unassembled WGS sequence"/>
</dbReference>
<organism evidence="2 3">
    <name type="scientific">Aspergillus thermomutatus</name>
    <name type="common">Neosartorya pseudofischeri</name>
    <dbReference type="NCBI Taxonomy" id="41047"/>
    <lineage>
        <taxon>Eukaryota</taxon>
        <taxon>Fungi</taxon>
        <taxon>Dikarya</taxon>
        <taxon>Ascomycota</taxon>
        <taxon>Pezizomycotina</taxon>
        <taxon>Eurotiomycetes</taxon>
        <taxon>Eurotiomycetidae</taxon>
        <taxon>Eurotiales</taxon>
        <taxon>Aspergillaceae</taxon>
        <taxon>Aspergillus</taxon>
        <taxon>Aspergillus subgen. Fumigati</taxon>
    </lineage>
</organism>
<dbReference type="EMBL" id="NKHU02000389">
    <property type="protein sequence ID" value="RHZ43688.1"/>
    <property type="molecule type" value="Genomic_DNA"/>
</dbReference>
<sequence length="277" mass="30177">MLLQYLRDWQPFKIDALGIVTLLGAEEMNLALGSLIKYRFTEYLPLLGAYVVANNNIMAPKPGFVLYNVSDGIMAIDVAGWFCRWLLSQQISWNSTSLHFTSVDKKPIVSFWSRLLALRGLGIGTVTIGAMTTIALLSNDWWAFANAVSMFVSVVTRQIMTREARAGIDRVIQGLQGRKSAERPCKALVLTPSGAAVTIYAPRGIITDVLLTNPSPPHGRLYQCARIMGWAGFGCHVVTLGMSSLANQIIAVVALLMSSILTAYEAGSDPWHIGSGD</sequence>
<feature type="transmembrane region" description="Helical" evidence="1">
    <location>
        <begin position="115"/>
        <end position="135"/>
    </location>
</feature>
<feature type="transmembrane region" description="Helical" evidence="1">
    <location>
        <begin position="141"/>
        <end position="160"/>
    </location>
</feature>